<dbReference type="InterPro" id="IPR052155">
    <property type="entry name" value="Biofilm_reg_signaling"/>
</dbReference>
<dbReference type="InterPro" id="IPR013656">
    <property type="entry name" value="PAS_4"/>
</dbReference>
<keyword evidence="3" id="KW-1185">Reference proteome</keyword>
<dbReference type="eggNOG" id="COG4251">
    <property type="taxonomic scope" value="Bacteria"/>
</dbReference>
<dbReference type="Proteomes" id="UP000010467">
    <property type="component" value="Chromosome"/>
</dbReference>
<dbReference type="SMART" id="SM00091">
    <property type="entry name" value="PAS"/>
    <property type="match status" value="3"/>
</dbReference>
<dbReference type="InterPro" id="IPR035965">
    <property type="entry name" value="PAS-like_dom_sf"/>
</dbReference>
<dbReference type="KEGG" id="dpd:Deipe_3512"/>
<dbReference type="Pfam" id="PF08448">
    <property type="entry name" value="PAS_4"/>
    <property type="match status" value="1"/>
</dbReference>
<dbReference type="eggNOG" id="COG3829">
    <property type="taxonomic scope" value="Bacteria"/>
</dbReference>
<dbReference type="HOGENOM" id="CLU_745402_0_0_0"/>
<dbReference type="NCBIfam" id="TIGR00229">
    <property type="entry name" value="sensory_box"/>
    <property type="match status" value="1"/>
</dbReference>
<reference evidence="3" key="1">
    <citation type="submission" date="2012-03" db="EMBL/GenBank/DDBJ databases">
        <title>Complete sequence of chromosome of Deinococcus peraridilitoris DSM 19664.</title>
        <authorList>
            <person name="Lucas S."/>
            <person name="Copeland A."/>
            <person name="Lapidus A."/>
            <person name="Glavina del Rio T."/>
            <person name="Dalin E."/>
            <person name="Tice H."/>
            <person name="Bruce D."/>
            <person name="Goodwin L."/>
            <person name="Pitluck S."/>
            <person name="Peters L."/>
            <person name="Mikhailova N."/>
            <person name="Lu M."/>
            <person name="Kyrpides N."/>
            <person name="Mavromatis K."/>
            <person name="Ivanova N."/>
            <person name="Brettin T."/>
            <person name="Detter J.C."/>
            <person name="Han C."/>
            <person name="Larimer F."/>
            <person name="Land M."/>
            <person name="Hauser L."/>
            <person name="Markowitz V."/>
            <person name="Cheng J.-F."/>
            <person name="Hugenholtz P."/>
            <person name="Woyke T."/>
            <person name="Wu D."/>
            <person name="Pukall R."/>
            <person name="Steenblock K."/>
            <person name="Brambilla E."/>
            <person name="Klenk H.-P."/>
            <person name="Eisen J.A."/>
        </authorList>
    </citation>
    <scope>NUCLEOTIDE SEQUENCE [LARGE SCALE GENOMIC DNA]</scope>
    <source>
        <strain evidence="3">DSM 19664 / LMG 22246 / CIP 109416 / KR-200</strain>
    </source>
</reference>
<name>L0A667_DEIPD</name>
<evidence type="ECO:0000313" key="3">
    <source>
        <dbReference type="Proteomes" id="UP000010467"/>
    </source>
</evidence>
<dbReference type="PATRIC" id="fig|937777.3.peg.3523"/>
<organism evidence="2 3">
    <name type="scientific">Deinococcus peraridilitoris (strain DSM 19664 / LMG 22246 / CIP 109416 / KR-200)</name>
    <dbReference type="NCBI Taxonomy" id="937777"/>
    <lineage>
        <taxon>Bacteria</taxon>
        <taxon>Thermotogati</taxon>
        <taxon>Deinococcota</taxon>
        <taxon>Deinococci</taxon>
        <taxon>Deinococcales</taxon>
        <taxon>Deinococcaceae</taxon>
        <taxon>Deinococcus</taxon>
    </lineage>
</organism>
<dbReference type="EMBL" id="CP003382">
    <property type="protein sequence ID" value="AFZ68944.1"/>
    <property type="molecule type" value="Genomic_DNA"/>
</dbReference>
<evidence type="ECO:0000313" key="2">
    <source>
        <dbReference type="EMBL" id="AFZ68944.1"/>
    </source>
</evidence>
<dbReference type="OrthoDB" id="341208at2"/>
<evidence type="ECO:0000259" key="1">
    <source>
        <dbReference type="PROSITE" id="PS50112"/>
    </source>
</evidence>
<sequence>MSAFEVLAEAMNDGFIAVNEHWHVTYLNRPARLMLRNPQLSDELTLQHLIPADPTTNTWRELHRASKQKITTEVDVFFPTFFSWFEVRAFPLDGGLGLILRDITDRQWLLRKEAERGYLRNIFQAAPVALYLTRGPEHVFEYSNDFARQLINNRDIEGRALRAAFPDIEGQGFYELFDQVYRTGEVVEVTEARAQLTDPYTGTPKEIYINASYIPLRGFDAQISGVLGLVVDVTRYVEARKESERLAEEHAAVLTHLQEGVIVADSQGRLIFVNDVAAELHGVKVLDITPEAYTDTYNLLTMDGQPHPEDELPLVRALRQGEVVRDAHWQIRRPDGDIILVSGAANPVFTSDGLQAGAVLTLRQVNQADHA</sequence>
<dbReference type="AlphaFoldDB" id="L0A667"/>
<gene>
    <name evidence="2" type="ordered locus">Deipe_3512</name>
</gene>
<dbReference type="Pfam" id="PF13188">
    <property type="entry name" value="PAS_8"/>
    <property type="match status" value="1"/>
</dbReference>
<protein>
    <submittedName>
        <fullName evidence="2">PAS domain S-box</fullName>
    </submittedName>
</protein>
<dbReference type="PROSITE" id="PS50112">
    <property type="entry name" value="PAS"/>
    <property type="match status" value="1"/>
</dbReference>
<proteinExistence type="predicted"/>
<dbReference type="Pfam" id="PF13426">
    <property type="entry name" value="PAS_9"/>
    <property type="match status" value="1"/>
</dbReference>
<dbReference type="SUPFAM" id="SSF55785">
    <property type="entry name" value="PYP-like sensor domain (PAS domain)"/>
    <property type="match status" value="2"/>
</dbReference>
<dbReference type="RefSeq" id="WP_015237241.1">
    <property type="nucleotide sequence ID" value="NC_019793.1"/>
</dbReference>
<dbReference type="STRING" id="937777.Deipe_3512"/>
<dbReference type="Gene3D" id="3.30.450.20">
    <property type="entry name" value="PAS domain"/>
    <property type="match status" value="3"/>
</dbReference>
<dbReference type="CDD" id="cd00130">
    <property type="entry name" value="PAS"/>
    <property type="match status" value="1"/>
</dbReference>
<dbReference type="InterPro" id="IPR000014">
    <property type="entry name" value="PAS"/>
</dbReference>
<dbReference type="PANTHER" id="PTHR44757:SF2">
    <property type="entry name" value="BIOFILM ARCHITECTURE MAINTENANCE PROTEIN MBAA"/>
    <property type="match status" value="1"/>
</dbReference>
<dbReference type="PANTHER" id="PTHR44757">
    <property type="entry name" value="DIGUANYLATE CYCLASE DGCP"/>
    <property type="match status" value="1"/>
</dbReference>
<feature type="domain" description="PAS" evidence="1">
    <location>
        <begin position="246"/>
        <end position="321"/>
    </location>
</feature>
<accession>L0A667</accession>